<dbReference type="Proteomes" id="UP000838756">
    <property type="component" value="Unassembled WGS sequence"/>
</dbReference>
<dbReference type="OrthoDB" id="7454262at2759"/>
<dbReference type="AlphaFoldDB" id="A0A8S4QFR5"/>
<keyword evidence="2" id="KW-1185">Reference proteome</keyword>
<evidence type="ECO:0000313" key="2">
    <source>
        <dbReference type="Proteomes" id="UP000838756"/>
    </source>
</evidence>
<dbReference type="EMBL" id="CAKXAJ010004790">
    <property type="protein sequence ID" value="CAH2208913.1"/>
    <property type="molecule type" value="Genomic_DNA"/>
</dbReference>
<comment type="caution">
    <text evidence="1">The sequence shown here is derived from an EMBL/GenBank/DDBJ whole genome shotgun (WGS) entry which is preliminary data.</text>
</comment>
<protein>
    <submittedName>
        <fullName evidence="1">Jg200 protein</fullName>
    </submittedName>
</protein>
<organism evidence="1 2">
    <name type="scientific">Pararge aegeria aegeria</name>
    <dbReference type="NCBI Taxonomy" id="348720"/>
    <lineage>
        <taxon>Eukaryota</taxon>
        <taxon>Metazoa</taxon>
        <taxon>Ecdysozoa</taxon>
        <taxon>Arthropoda</taxon>
        <taxon>Hexapoda</taxon>
        <taxon>Insecta</taxon>
        <taxon>Pterygota</taxon>
        <taxon>Neoptera</taxon>
        <taxon>Endopterygota</taxon>
        <taxon>Lepidoptera</taxon>
        <taxon>Glossata</taxon>
        <taxon>Ditrysia</taxon>
        <taxon>Papilionoidea</taxon>
        <taxon>Nymphalidae</taxon>
        <taxon>Satyrinae</taxon>
        <taxon>Satyrini</taxon>
        <taxon>Parargina</taxon>
        <taxon>Pararge</taxon>
    </lineage>
</organism>
<reference evidence="1" key="1">
    <citation type="submission" date="2022-03" db="EMBL/GenBank/DDBJ databases">
        <authorList>
            <person name="Lindestad O."/>
        </authorList>
    </citation>
    <scope>NUCLEOTIDE SEQUENCE</scope>
</reference>
<gene>
    <name evidence="1" type="primary">jg200</name>
    <name evidence="1" type="ORF">PAEG_LOCUS1375</name>
</gene>
<proteinExistence type="predicted"/>
<name>A0A8S4QFR5_9NEOP</name>
<sequence length="33" mass="3811">RVAAARFSGRRARTMLASIKGFWKACRYGDLYM</sequence>
<feature type="non-terminal residue" evidence="1">
    <location>
        <position position="1"/>
    </location>
</feature>
<evidence type="ECO:0000313" key="1">
    <source>
        <dbReference type="EMBL" id="CAH2208913.1"/>
    </source>
</evidence>
<accession>A0A8S4QFR5</accession>